<accession>A0A8C0WN38</accession>
<protein>
    <submittedName>
        <fullName evidence="1">Uncharacterized protein</fullName>
    </submittedName>
</protein>
<reference evidence="1" key="1">
    <citation type="submission" date="2023-09" db="UniProtKB">
        <authorList>
            <consortium name="Ensembl"/>
        </authorList>
    </citation>
    <scope>IDENTIFICATION</scope>
</reference>
<proteinExistence type="predicted"/>
<name>A0A8C0WN38_CASCN</name>
<organism evidence="1">
    <name type="scientific">Castor canadensis</name>
    <name type="common">American beaver</name>
    <dbReference type="NCBI Taxonomy" id="51338"/>
    <lineage>
        <taxon>Eukaryota</taxon>
        <taxon>Metazoa</taxon>
        <taxon>Chordata</taxon>
        <taxon>Craniata</taxon>
        <taxon>Vertebrata</taxon>
        <taxon>Euteleostomi</taxon>
        <taxon>Mammalia</taxon>
        <taxon>Eutheria</taxon>
        <taxon>Euarchontoglires</taxon>
        <taxon>Glires</taxon>
        <taxon>Rodentia</taxon>
        <taxon>Castorimorpha</taxon>
        <taxon>Castoridae</taxon>
        <taxon>Castor</taxon>
    </lineage>
</organism>
<dbReference type="Ensembl" id="ENSCCNT00000018747.1">
    <property type="protein sequence ID" value="ENSCCNP00000014286.1"/>
    <property type="gene ID" value="ENSCCNG00000014787.1"/>
</dbReference>
<evidence type="ECO:0000313" key="1">
    <source>
        <dbReference type="Ensembl" id="ENSCCNP00000014286.1"/>
    </source>
</evidence>
<dbReference type="AlphaFoldDB" id="A0A8C0WN38"/>
<sequence length="114" mass="12249">MKREVEGSEPAAGSALCTNRGGACVSLSLASALPAPWRLPPFPAPPPLFLIPSPSDSSSSSPLPFLSLPSSLFCSSFCWKRKETDRVSHTLAPATVPKFLHCLYLLHTSWRVKG</sequence>